<evidence type="ECO:0000256" key="1">
    <source>
        <dbReference type="SAM" id="Phobius"/>
    </source>
</evidence>
<organism evidence="3 4">
    <name type="scientific">Exocentrus adspersus</name>
    <dbReference type="NCBI Taxonomy" id="1586481"/>
    <lineage>
        <taxon>Eukaryota</taxon>
        <taxon>Metazoa</taxon>
        <taxon>Ecdysozoa</taxon>
        <taxon>Arthropoda</taxon>
        <taxon>Hexapoda</taxon>
        <taxon>Insecta</taxon>
        <taxon>Pterygota</taxon>
        <taxon>Neoptera</taxon>
        <taxon>Endopterygota</taxon>
        <taxon>Coleoptera</taxon>
        <taxon>Polyphaga</taxon>
        <taxon>Cucujiformia</taxon>
        <taxon>Chrysomeloidea</taxon>
        <taxon>Cerambycidae</taxon>
        <taxon>Lamiinae</taxon>
        <taxon>Acanthocinini</taxon>
        <taxon>Exocentrus</taxon>
    </lineage>
</organism>
<dbReference type="EMBL" id="JANEYG010000094">
    <property type="protein sequence ID" value="KAJ8913436.1"/>
    <property type="molecule type" value="Genomic_DNA"/>
</dbReference>
<accession>A0AAV8VHT4</accession>
<evidence type="ECO:0000313" key="4">
    <source>
        <dbReference type="Proteomes" id="UP001159042"/>
    </source>
</evidence>
<dbReference type="AlphaFoldDB" id="A0AAV8VHT4"/>
<name>A0AAV8VHT4_9CUCU</name>
<keyword evidence="1" id="KW-0472">Membrane</keyword>
<dbReference type="SUPFAM" id="SSF53850">
    <property type="entry name" value="Periplasmic binding protein-like II"/>
    <property type="match status" value="1"/>
</dbReference>
<sequence length="347" mass="40714">MKMINDSKLFRYPLKFLFLTEKDNYLIFLKKLNPMSVLPMSEVVIANVDEDIVNLTQPYKIRENESLVIEDYGTWTRKTGITLNYDSNSFAERRRNFHKSEITLSVVVNKIEHTKIPDFDDFPESNSDEPYFFQDFANINYLMQYLNATYSLRVFNSYGYLNNTTGRFDGMAEDIYEERSDLSGSYLILSEDRQRIMEFLKPTETFAAQARFILKKPAMSYIENIYYMTFTYKVWIASLVILGVMAVSLYVLLNWEVKMATKDNALKALYWKKIHPNRFYSLEYGLDKVQDGNFAFQVILGPAYKYILRKYTNYDICKLQELAGYMDTVTSSGAPKTSQYKKLFRIG</sequence>
<dbReference type="Pfam" id="PF24576">
    <property type="entry name" value="IR75A_N"/>
    <property type="match status" value="1"/>
</dbReference>
<reference evidence="3 4" key="1">
    <citation type="journal article" date="2023" name="Insect Mol. Biol.">
        <title>Genome sequencing provides insights into the evolution of gene families encoding plant cell wall-degrading enzymes in longhorned beetles.</title>
        <authorList>
            <person name="Shin N.R."/>
            <person name="Okamura Y."/>
            <person name="Kirsch R."/>
            <person name="Pauchet Y."/>
        </authorList>
    </citation>
    <scope>NUCLEOTIDE SEQUENCE [LARGE SCALE GENOMIC DNA]</scope>
    <source>
        <strain evidence="3">EAD_L_NR</strain>
    </source>
</reference>
<evidence type="ECO:0000313" key="3">
    <source>
        <dbReference type="EMBL" id="KAJ8913436.1"/>
    </source>
</evidence>
<proteinExistence type="predicted"/>
<evidence type="ECO:0000259" key="2">
    <source>
        <dbReference type="Pfam" id="PF24576"/>
    </source>
</evidence>
<dbReference type="Gene3D" id="3.40.190.10">
    <property type="entry name" value="Periplasmic binding protein-like II"/>
    <property type="match status" value="2"/>
</dbReference>
<keyword evidence="1" id="KW-1133">Transmembrane helix</keyword>
<dbReference type="Proteomes" id="UP001159042">
    <property type="component" value="Unassembled WGS sequence"/>
</dbReference>
<keyword evidence="4" id="KW-1185">Reference proteome</keyword>
<gene>
    <name evidence="3" type="ORF">NQ315_017180</name>
</gene>
<dbReference type="InterPro" id="IPR057074">
    <property type="entry name" value="IR75A_N"/>
</dbReference>
<feature type="domain" description="Ionotropic receptor 75a N-terminal" evidence="2">
    <location>
        <begin position="41"/>
        <end position="106"/>
    </location>
</feature>
<protein>
    <recommendedName>
        <fullName evidence="2">Ionotropic receptor 75a N-terminal domain-containing protein</fullName>
    </recommendedName>
</protein>
<keyword evidence="1" id="KW-0812">Transmembrane</keyword>
<comment type="caution">
    <text evidence="3">The sequence shown here is derived from an EMBL/GenBank/DDBJ whole genome shotgun (WGS) entry which is preliminary data.</text>
</comment>
<feature type="transmembrane region" description="Helical" evidence="1">
    <location>
        <begin position="234"/>
        <end position="253"/>
    </location>
</feature>